<keyword evidence="4" id="KW-1185">Reference proteome</keyword>
<gene>
    <name evidence="3" type="ORF">SAMN02583745_01520</name>
</gene>
<dbReference type="AlphaFoldDB" id="A0A1I0C8V7"/>
<protein>
    <submittedName>
        <fullName evidence="3">D-alanyl-D-alanine-carboxypeptidase / D-alanyl-D-alanine-endopeptidase</fullName>
    </submittedName>
</protein>
<evidence type="ECO:0000256" key="1">
    <source>
        <dbReference type="ARBA" id="ARBA00038473"/>
    </source>
</evidence>
<feature type="domain" description="Beta-lactamase-related" evidence="2">
    <location>
        <begin position="60"/>
        <end position="381"/>
    </location>
</feature>
<dbReference type="NCBIfam" id="NF007943">
    <property type="entry name" value="PRK10662.1"/>
    <property type="match status" value="1"/>
</dbReference>
<keyword evidence="3" id="KW-0378">Hydrolase</keyword>
<dbReference type="InterPro" id="IPR012338">
    <property type="entry name" value="Beta-lactam/transpept-like"/>
</dbReference>
<accession>A0A1I0C8V7</accession>
<organism evidence="3 4">
    <name type="scientific">Thorsellia anophelis DSM 18579</name>
    <dbReference type="NCBI Taxonomy" id="1123402"/>
    <lineage>
        <taxon>Bacteria</taxon>
        <taxon>Pseudomonadati</taxon>
        <taxon>Pseudomonadota</taxon>
        <taxon>Gammaproteobacteria</taxon>
        <taxon>Enterobacterales</taxon>
        <taxon>Thorselliaceae</taxon>
        <taxon>Thorsellia</taxon>
    </lineage>
</organism>
<keyword evidence="3" id="KW-0121">Carboxypeptidase</keyword>
<proteinExistence type="inferred from homology"/>
<dbReference type="InterPro" id="IPR001466">
    <property type="entry name" value="Beta-lactam-related"/>
</dbReference>
<reference evidence="4" key="1">
    <citation type="submission" date="2016-10" db="EMBL/GenBank/DDBJ databases">
        <authorList>
            <person name="Varghese N."/>
            <person name="Submissions S."/>
        </authorList>
    </citation>
    <scope>NUCLEOTIDE SEQUENCE [LARGE SCALE GENOMIC DNA]</scope>
    <source>
        <strain evidence="4">DSM 18579</strain>
    </source>
</reference>
<dbReference type="Pfam" id="PF00144">
    <property type="entry name" value="Beta-lactamase"/>
    <property type="match status" value="1"/>
</dbReference>
<keyword evidence="3" id="KW-0645">Protease</keyword>
<dbReference type="EMBL" id="FOHV01000010">
    <property type="protein sequence ID" value="SET15818.1"/>
    <property type="molecule type" value="Genomic_DNA"/>
</dbReference>
<evidence type="ECO:0000259" key="2">
    <source>
        <dbReference type="Pfam" id="PF00144"/>
    </source>
</evidence>
<comment type="similarity">
    <text evidence="1">Belongs to the beta-lactamase family.</text>
</comment>
<dbReference type="Gene3D" id="3.40.710.10">
    <property type="entry name" value="DD-peptidase/beta-lactamase superfamily"/>
    <property type="match status" value="1"/>
</dbReference>
<dbReference type="GO" id="GO:0004180">
    <property type="term" value="F:carboxypeptidase activity"/>
    <property type="evidence" value="ECO:0007669"/>
    <property type="project" value="UniProtKB-KW"/>
</dbReference>
<sequence length="399" mass="43936">MLFIIAKHFFAPIVMLNPKSLHLVVNKKITFALLTISTLCYTSHSAAISATEALASEYAKQVYQDGQAQAMAMVVIHGDERYFFSHGETIKGNGKLPRPNSLIRIASITKPIVSEVLVNLANENIINLNDPLQKYAPQGKKVPLVNQEKPITLLSLAMHTSGLPREQPNKPQKKPVFTWPTQNDRWKWLNTATPKAAAFDEVSYSNLGYDLLADALSQATGRSFHDLLKTYIFIPNQMHNTTLTPTQAQCNTLMKGFNAGPCMDNTAAHGSGGIYSTPEDIGNWMQGFLSNSKRPAKPLTDQLLWTGFKRYQFLEIIGMDVPGQAAEFGLGWVVLDPEPILGTPRIIQKTGGGGGFVTYMALIPEKNIGVFTVVTRTQNSKFKGMSNNVNQLVAKLSDL</sequence>
<evidence type="ECO:0000313" key="3">
    <source>
        <dbReference type="EMBL" id="SET15818.1"/>
    </source>
</evidence>
<dbReference type="Proteomes" id="UP000242642">
    <property type="component" value="Unassembled WGS sequence"/>
</dbReference>
<dbReference type="SUPFAM" id="SSF56601">
    <property type="entry name" value="beta-lactamase/transpeptidase-like"/>
    <property type="match status" value="1"/>
</dbReference>
<dbReference type="PANTHER" id="PTHR22935:SF95">
    <property type="entry name" value="BETA-LACTAMASE-LIKE 1-RELATED"/>
    <property type="match status" value="1"/>
</dbReference>
<evidence type="ECO:0000313" key="4">
    <source>
        <dbReference type="Proteomes" id="UP000242642"/>
    </source>
</evidence>
<dbReference type="PANTHER" id="PTHR22935">
    <property type="entry name" value="PENICILLIN-BINDING PROTEIN"/>
    <property type="match status" value="1"/>
</dbReference>
<dbReference type="STRING" id="1123402.SAMN02583745_01520"/>
<name>A0A1I0C8V7_9GAMM</name>
<dbReference type="InterPro" id="IPR051478">
    <property type="entry name" value="Beta-lactamase-like_AB/R"/>
</dbReference>